<dbReference type="Proteomes" id="UP000783742">
    <property type="component" value="Unassembled WGS sequence"/>
</dbReference>
<proteinExistence type="predicted"/>
<name>A0ABS6FH98_9FIRM</name>
<dbReference type="EMBL" id="JAHLQO010000001">
    <property type="protein sequence ID" value="MBU5668610.1"/>
    <property type="molecule type" value="Genomic_DNA"/>
</dbReference>
<evidence type="ECO:0000313" key="2">
    <source>
        <dbReference type="Proteomes" id="UP000783742"/>
    </source>
</evidence>
<sequence length="60" mass="7236">MNREYRIIGIAMGRLKANECGIILTEEDKKVLKKIKRWQKNLRKKKVILFSTHLLIWIKK</sequence>
<evidence type="ECO:0000313" key="1">
    <source>
        <dbReference type="EMBL" id="MBU5668610.1"/>
    </source>
</evidence>
<comment type="caution">
    <text evidence="1">The sequence shown here is derived from an EMBL/GenBank/DDBJ whole genome shotgun (WGS) entry which is preliminary data.</text>
</comment>
<reference evidence="1 2" key="1">
    <citation type="submission" date="2021-06" db="EMBL/GenBank/DDBJ databases">
        <authorList>
            <person name="Sun Q."/>
            <person name="Li D."/>
        </authorList>
    </citation>
    <scope>NUCLEOTIDE SEQUENCE [LARGE SCALE GENOMIC DNA]</scope>
    <source>
        <strain evidence="1 2">MSJ-1</strain>
    </source>
</reference>
<keyword evidence="2" id="KW-1185">Reference proteome</keyword>
<accession>A0ABS6FH98</accession>
<protein>
    <submittedName>
        <fullName evidence="1">Uncharacterized protein</fullName>
    </submittedName>
</protein>
<gene>
    <name evidence="1" type="ORF">KQI68_02020</name>
</gene>
<organism evidence="1 2">
    <name type="scientific">Peptoniphilus ovalis</name>
    <dbReference type="NCBI Taxonomy" id="2841503"/>
    <lineage>
        <taxon>Bacteria</taxon>
        <taxon>Bacillati</taxon>
        <taxon>Bacillota</taxon>
        <taxon>Tissierellia</taxon>
        <taxon>Tissierellales</taxon>
        <taxon>Peptoniphilaceae</taxon>
        <taxon>Peptoniphilus</taxon>
    </lineage>
</organism>
<dbReference type="RefSeq" id="WP_216548430.1">
    <property type="nucleotide sequence ID" value="NZ_JAHLQO010000001.1"/>
</dbReference>